<dbReference type="PANTHER" id="PTHR43033">
    <property type="entry name" value="TRNA(ILE)-LYSIDINE SYNTHASE-RELATED"/>
    <property type="match status" value="1"/>
</dbReference>
<comment type="catalytic activity">
    <reaction evidence="6">
        <text>cytidine(34) in tRNA(Ile2) + L-lysine + ATP = lysidine(34) in tRNA(Ile2) + AMP + diphosphate + H(+)</text>
        <dbReference type="Rhea" id="RHEA:43744"/>
        <dbReference type="Rhea" id="RHEA-COMP:10625"/>
        <dbReference type="Rhea" id="RHEA-COMP:10670"/>
        <dbReference type="ChEBI" id="CHEBI:15378"/>
        <dbReference type="ChEBI" id="CHEBI:30616"/>
        <dbReference type="ChEBI" id="CHEBI:32551"/>
        <dbReference type="ChEBI" id="CHEBI:33019"/>
        <dbReference type="ChEBI" id="CHEBI:82748"/>
        <dbReference type="ChEBI" id="CHEBI:83665"/>
        <dbReference type="ChEBI" id="CHEBI:456215"/>
        <dbReference type="EC" id="6.3.4.19"/>
    </reaction>
</comment>
<dbReference type="InterPro" id="IPR012795">
    <property type="entry name" value="tRNA_Ile_lys_synt_N"/>
</dbReference>
<dbReference type="CDD" id="cd01992">
    <property type="entry name" value="TilS_N"/>
    <property type="match status" value="1"/>
</dbReference>
<evidence type="ECO:0000313" key="9">
    <source>
        <dbReference type="Proteomes" id="UP001146351"/>
    </source>
</evidence>
<proteinExistence type="inferred from homology"/>
<evidence type="ECO:0000256" key="2">
    <source>
        <dbReference type="ARBA" id="ARBA00022598"/>
    </source>
</evidence>
<dbReference type="AlphaFoldDB" id="A0A9W9LFG6"/>
<accession>A0A9W9LFG6</accession>
<name>A0A9W9LFG6_9EURO</name>
<dbReference type="OrthoDB" id="434144at2759"/>
<gene>
    <name evidence="8" type="ORF">N7492_010657</name>
</gene>
<keyword evidence="9" id="KW-1185">Reference proteome</keyword>
<evidence type="ECO:0000256" key="5">
    <source>
        <dbReference type="ARBA" id="ARBA00022840"/>
    </source>
</evidence>
<evidence type="ECO:0000256" key="1">
    <source>
        <dbReference type="ARBA" id="ARBA00013267"/>
    </source>
</evidence>
<dbReference type="EC" id="6.3.4.19" evidence="1"/>
<dbReference type="Gene3D" id="3.40.50.620">
    <property type="entry name" value="HUPs"/>
    <property type="match status" value="1"/>
</dbReference>
<dbReference type="SUPFAM" id="SSF52402">
    <property type="entry name" value="Adenine nucleotide alpha hydrolases-like"/>
    <property type="match status" value="1"/>
</dbReference>
<dbReference type="EMBL" id="JAPQKO010000008">
    <property type="protein sequence ID" value="KAJ5152362.1"/>
    <property type="molecule type" value="Genomic_DNA"/>
</dbReference>
<dbReference type="InterPro" id="IPR012094">
    <property type="entry name" value="tRNA_Ile_lys_synt"/>
</dbReference>
<evidence type="ECO:0000256" key="4">
    <source>
        <dbReference type="ARBA" id="ARBA00022741"/>
    </source>
</evidence>
<dbReference type="InterPro" id="IPR011063">
    <property type="entry name" value="TilS/TtcA_N"/>
</dbReference>
<reference evidence="8" key="1">
    <citation type="submission" date="2022-11" db="EMBL/GenBank/DDBJ databases">
        <authorList>
            <person name="Petersen C."/>
        </authorList>
    </citation>
    <scope>NUCLEOTIDE SEQUENCE</scope>
    <source>
        <strain evidence="8">IBT 21917</strain>
    </source>
</reference>
<evidence type="ECO:0000313" key="8">
    <source>
        <dbReference type="EMBL" id="KAJ5152362.1"/>
    </source>
</evidence>
<protein>
    <recommendedName>
        <fullName evidence="1">tRNA(Ile)-lysidine synthetase</fullName>
        <ecNumber evidence="1">6.3.4.19</ecNumber>
    </recommendedName>
</protein>
<feature type="domain" description="tRNA(Ile)-lysidine/2-thiocytidine synthase N-terminal" evidence="7">
    <location>
        <begin position="46"/>
        <end position="308"/>
    </location>
</feature>
<dbReference type="Pfam" id="PF01171">
    <property type="entry name" value="ATP_bind_3"/>
    <property type="match status" value="1"/>
</dbReference>
<dbReference type="InterPro" id="IPR014729">
    <property type="entry name" value="Rossmann-like_a/b/a_fold"/>
</dbReference>
<dbReference type="HAMAP" id="MF_01161">
    <property type="entry name" value="tRNA_Ile_lys_synt"/>
    <property type="match status" value="1"/>
</dbReference>
<keyword evidence="5" id="KW-0067">ATP-binding</keyword>
<evidence type="ECO:0000256" key="6">
    <source>
        <dbReference type="ARBA" id="ARBA00048539"/>
    </source>
</evidence>
<sequence>MATSISASLFAESFRRAWIGTRNVANSQRTSQNGTGHLPRKLGNLGLAISGGADSMALAYLCRQLELSSEHSATGGPFSVTGFVVDHRAREESSHEASTVAGWLSDLGIKTQILELDWSPFRDRERPSLGDAGSSMPTAFETYARRLRFQALGKACRDCGIEALLMGHHRDDSVETTIWRMATGARRAGLGGIQEVARIPECHGIFGVSESGSSLQLAANQSNHSIQRPLVRLNDRSEGRVSFLSGSDKLLSKSTPSSIATGGIFLCRPLLAFPKTMLLETCHQNNIPYVSDPTNFDPTVTPRNAIRAVLASNSLPRALQPASILALNQSSKDFLQLSNQLSDQLLAQQCRILDLNLKTGTMVVRFVQVPASSDPLLANNTAERIRQIQSLTLRRITELVSPFPGNHFSLRSFEPFVSRIFHSTLDNGSGRDTQPKPFTLGGVMFHPLRMESSVSFQTSPSEKECVWMFSRQPFMKNRSPVLRCDIPLPESEQSPHTPSFGSWLLWDDRFWFRFSLVRTNRGKKERHSAPAHRSKTFPLVLRPFQKSDLEVVRRGSTQRGTPGGPLLLKRLKNALVAEAPGSTRFTVPLLDHGVSIKSGSAQSDEDLELLVLPTLDFSLFGPSKGSNEIEISYEGRGWTLGWEWMYKMIDIEALRLMGRPV</sequence>
<dbReference type="GO" id="GO:0005524">
    <property type="term" value="F:ATP binding"/>
    <property type="evidence" value="ECO:0007669"/>
    <property type="project" value="UniProtKB-KW"/>
</dbReference>
<dbReference type="GO" id="GO:0008033">
    <property type="term" value="P:tRNA processing"/>
    <property type="evidence" value="ECO:0007669"/>
    <property type="project" value="UniProtKB-KW"/>
</dbReference>
<comment type="caution">
    <text evidence="8">The sequence shown here is derived from an EMBL/GenBank/DDBJ whole genome shotgun (WGS) entry which is preliminary data.</text>
</comment>
<evidence type="ECO:0000259" key="7">
    <source>
        <dbReference type="Pfam" id="PF01171"/>
    </source>
</evidence>
<dbReference type="PANTHER" id="PTHR43033:SF1">
    <property type="entry name" value="TRNA(ILE)-LYSIDINE SYNTHASE-RELATED"/>
    <property type="match status" value="1"/>
</dbReference>
<dbReference type="GO" id="GO:0032267">
    <property type="term" value="F:tRNA(Ile)-lysidine synthase activity"/>
    <property type="evidence" value="ECO:0007669"/>
    <property type="project" value="UniProtKB-EC"/>
</dbReference>
<keyword evidence="3" id="KW-0819">tRNA processing</keyword>
<keyword evidence="2" id="KW-0436">Ligase</keyword>
<dbReference type="Proteomes" id="UP001146351">
    <property type="component" value="Unassembled WGS sequence"/>
</dbReference>
<evidence type="ECO:0000256" key="3">
    <source>
        <dbReference type="ARBA" id="ARBA00022694"/>
    </source>
</evidence>
<keyword evidence="4" id="KW-0547">Nucleotide-binding</keyword>
<reference evidence="8" key="2">
    <citation type="journal article" date="2023" name="IMA Fungus">
        <title>Comparative genomic study of the Penicillium genus elucidates a diverse pangenome and 15 lateral gene transfer events.</title>
        <authorList>
            <person name="Petersen C."/>
            <person name="Sorensen T."/>
            <person name="Nielsen M.R."/>
            <person name="Sondergaard T.E."/>
            <person name="Sorensen J.L."/>
            <person name="Fitzpatrick D.A."/>
            <person name="Frisvad J.C."/>
            <person name="Nielsen K.L."/>
        </authorList>
    </citation>
    <scope>NUCLEOTIDE SEQUENCE</scope>
    <source>
        <strain evidence="8">IBT 21917</strain>
    </source>
</reference>
<organism evidence="8 9">
    <name type="scientific">Penicillium capsulatum</name>
    <dbReference type="NCBI Taxonomy" id="69766"/>
    <lineage>
        <taxon>Eukaryota</taxon>
        <taxon>Fungi</taxon>
        <taxon>Dikarya</taxon>
        <taxon>Ascomycota</taxon>
        <taxon>Pezizomycotina</taxon>
        <taxon>Eurotiomycetes</taxon>
        <taxon>Eurotiomycetidae</taxon>
        <taxon>Eurotiales</taxon>
        <taxon>Aspergillaceae</taxon>
        <taxon>Penicillium</taxon>
    </lineage>
</organism>